<accession>A0ABQ5GUW5</accession>
<evidence type="ECO:0008006" key="4">
    <source>
        <dbReference type="Google" id="ProtNLM"/>
    </source>
</evidence>
<feature type="region of interest" description="Disordered" evidence="1">
    <location>
        <begin position="476"/>
        <end position="511"/>
    </location>
</feature>
<gene>
    <name evidence="2" type="ORF">Tco_1045502</name>
</gene>
<feature type="compositionally biased region" description="Basic and acidic residues" evidence="1">
    <location>
        <begin position="476"/>
        <end position="510"/>
    </location>
</feature>
<name>A0ABQ5GUW5_9ASTR</name>
<evidence type="ECO:0000256" key="1">
    <source>
        <dbReference type="SAM" id="MobiDB-lite"/>
    </source>
</evidence>
<dbReference type="EMBL" id="BQNB010018833">
    <property type="protein sequence ID" value="GJT78777.1"/>
    <property type="molecule type" value="Genomic_DNA"/>
</dbReference>
<organism evidence="2 3">
    <name type="scientific">Tanacetum coccineum</name>
    <dbReference type="NCBI Taxonomy" id="301880"/>
    <lineage>
        <taxon>Eukaryota</taxon>
        <taxon>Viridiplantae</taxon>
        <taxon>Streptophyta</taxon>
        <taxon>Embryophyta</taxon>
        <taxon>Tracheophyta</taxon>
        <taxon>Spermatophyta</taxon>
        <taxon>Magnoliopsida</taxon>
        <taxon>eudicotyledons</taxon>
        <taxon>Gunneridae</taxon>
        <taxon>Pentapetalae</taxon>
        <taxon>asterids</taxon>
        <taxon>campanulids</taxon>
        <taxon>Asterales</taxon>
        <taxon>Asteraceae</taxon>
        <taxon>Asteroideae</taxon>
        <taxon>Anthemideae</taxon>
        <taxon>Anthemidinae</taxon>
        <taxon>Tanacetum</taxon>
    </lineage>
</organism>
<keyword evidence="3" id="KW-1185">Reference proteome</keyword>
<proteinExistence type="predicted"/>
<sequence>MTTLQFADTHNLVAFLAKPAESEGFEQVVDFLNAHTIKYALTVNPTIYTLCIEQFWATVKLKTVNREQQLQALVDGKKTVVTEASVRRDLQLDDDEATNQKFNFSKYIFESMVKNLDNAGKFLMYPRFIQVFLDNQLEGMSSHKRIYVTPSHTKKIFANMRRQGKDFSERETSLSPTMVVQAQEEIGGQKERTLREHKDCLSLGDYKFKEESQEVREERRVTHKLRRLYQVGRSARVVSFDEASLGDQEDASKQGRKINDIDADAGITLDSTYFDADTNMFGVHDLDGDEVVVESKVAAKKKDDEVNVVEEVVSAAEETVNAATITEDEITLARALAELKSKVTTATTTTTKGILLQEPSESITTTTIPLKDKGKAEFDEEVRLAREKDEANVGLIEEWNDIQVKIDADYQMVKQMQAEEQEELSIEEKSKLFVQLLEARKKHFATKKAEEKRNRPPTRAQQRSIMYMDTELIEGSEVRAEGSETRKESSSKRVGDELEQEKAKKQKVDEDKETAELQSLMKVIPDEEEVAVDAIPLATKPSSIVDWKILKEGKISYYQIIRADGSLKRYSAFIQMLRSFDREDLESLWKLVKAKHGYTRPEEGCERVLWGDLKTMFEHHVEDTVLHVFMLVEKRYPLTPATITEMLNKKLQADHWNEMWRIVRIKILLDDLRVTAAKLMLLVYKLLLLVFRVNAAGTKLQLLKDYNC</sequence>
<evidence type="ECO:0000313" key="2">
    <source>
        <dbReference type="EMBL" id="GJT78777.1"/>
    </source>
</evidence>
<evidence type="ECO:0000313" key="3">
    <source>
        <dbReference type="Proteomes" id="UP001151760"/>
    </source>
</evidence>
<reference evidence="2" key="1">
    <citation type="journal article" date="2022" name="Int. J. Mol. Sci.">
        <title>Draft Genome of Tanacetum Coccineum: Genomic Comparison of Closely Related Tanacetum-Family Plants.</title>
        <authorList>
            <person name="Yamashiro T."/>
            <person name="Shiraishi A."/>
            <person name="Nakayama K."/>
            <person name="Satake H."/>
        </authorList>
    </citation>
    <scope>NUCLEOTIDE SEQUENCE</scope>
</reference>
<comment type="caution">
    <text evidence="2">The sequence shown here is derived from an EMBL/GenBank/DDBJ whole genome shotgun (WGS) entry which is preliminary data.</text>
</comment>
<reference evidence="2" key="2">
    <citation type="submission" date="2022-01" db="EMBL/GenBank/DDBJ databases">
        <authorList>
            <person name="Yamashiro T."/>
            <person name="Shiraishi A."/>
            <person name="Satake H."/>
            <person name="Nakayama K."/>
        </authorList>
    </citation>
    <scope>NUCLEOTIDE SEQUENCE</scope>
</reference>
<protein>
    <recommendedName>
        <fullName evidence="4">Xylulose kinase-1</fullName>
    </recommendedName>
</protein>
<dbReference type="Proteomes" id="UP001151760">
    <property type="component" value="Unassembled WGS sequence"/>
</dbReference>